<dbReference type="PROSITE" id="PS00198">
    <property type="entry name" value="4FE4S_FER_1"/>
    <property type="match status" value="1"/>
</dbReference>
<dbReference type="GO" id="GO:0051539">
    <property type="term" value="F:4 iron, 4 sulfur cluster binding"/>
    <property type="evidence" value="ECO:0007669"/>
    <property type="project" value="UniProtKB-KW"/>
</dbReference>
<dbReference type="Gene3D" id="3.30.70.3270">
    <property type="match status" value="1"/>
</dbReference>
<sequence>MIEKVLNVFKTVVKGLKLTLGHFFAATESRKVKPISDPGYFSQKTGTTTIQYPHIKLPVPDVGRYQLDVEMDDCIVCDLCAKICPVDCIDIESIKSTEAIGKTSDGTTKRLYAAKFDIDMAKCMYCGLCTVVCPTECIVMTDTYDRSMIDLSEMTYKFSDMTAAEADEKRLALEKLNAERLASKQAAMQQNTDNKI</sequence>
<dbReference type="GO" id="GO:0016020">
    <property type="term" value="C:membrane"/>
    <property type="evidence" value="ECO:0007669"/>
    <property type="project" value="InterPro"/>
</dbReference>
<keyword evidence="5" id="KW-0411">Iron-sulfur</keyword>
<dbReference type="PROSITE" id="PS51379">
    <property type="entry name" value="4FE4S_FER_2"/>
    <property type="match status" value="2"/>
</dbReference>
<gene>
    <name evidence="7" type="ORF">SAMN05421813_10476</name>
</gene>
<feature type="domain" description="4Fe-4S ferredoxin-type" evidence="6">
    <location>
        <begin position="63"/>
        <end position="94"/>
    </location>
</feature>
<dbReference type="AlphaFoldDB" id="A0A1G9PCL0"/>
<evidence type="ECO:0000256" key="1">
    <source>
        <dbReference type="ARBA" id="ARBA00022485"/>
    </source>
</evidence>
<dbReference type="GO" id="GO:0046872">
    <property type="term" value="F:metal ion binding"/>
    <property type="evidence" value="ECO:0007669"/>
    <property type="project" value="UniProtKB-KW"/>
</dbReference>
<organism evidence="7 8">
    <name type="scientific">Daejeonella rubra</name>
    <dbReference type="NCBI Taxonomy" id="990371"/>
    <lineage>
        <taxon>Bacteria</taxon>
        <taxon>Pseudomonadati</taxon>
        <taxon>Bacteroidota</taxon>
        <taxon>Sphingobacteriia</taxon>
        <taxon>Sphingobacteriales</taxon>
        <taxon>Sphingobacteriaceae</taxon>
        <taxon>Daejeonella</taxon>
    </lineage>
</organism>
<evidence type="ECO:0000313" key="7">
    <source>
        <dbReference type="EMBL" id="SDL96498.1"/>
    </source>
</evidence>
<feature type="domain" description="4Fe-4S ferredoxin-type" evidence="6">
    <location>
        <begin position="114"/>
        <end position="143"/>
    </location>
</feature>
<proteinExistence type="predicted"/>
<dbReference type="STRING" id="990371.SAMN05421813_10476"/>
<name>A0A1G9PCL0_9SPHI</name>
<evidence type="ECO:0000313" key="8">
    <source>
        <dbReference type="Proteomes" id="UP000199226"/>
    </source>
</evidence>
<reference evidence="8" key="1">
    <citation type="submission" date="2016-10" db="EMBL/GenBank/DDBJ databases">
        <authorList>
            <person name="Varghese N."/>
            <person name="Submissions S."/>
        </authorList>
    </citation>
    <scope>NUCLEOTIDE SEQUENCE [LARGE SCALE GENOMIC DNA]</scope>
    <source>
        <strain evidence="8">DSM 24536</strain>
    </source>
</reference>
<keyword evidence="8" id="KW-1185">Reference proteome</keyword>
<evidence type="ECO:0000256" key="5">
    <source>
        <dbReference type="ARBA" id="ARBA00023014"/>
    </source>
</evidence>
<evidence type="ECO:0000256" key="2">
    <source>
        <dbReference type="ARBA" id="ARBA00022723"/>
    </source>
</evidence>
<dbReference type="InterPro" id="IPR010226">
    <property type="entry name" value="NADH_quinone_OxRdtase_chainI"/>
</dbReference>
<dbReference type="SUPFAM" id="SSF54862">
    <property type="entry name" value="4Fe-4S ferredoxins"/>
    <property type="match status" value="1"/>
</dbReference>
<keyword evidence="2" id="KW-0479">Metal-binding</keyword>
<dbReference type="InterPro" id="IPR017900">
    <property type="entry name" value="4Fe4S_Fe_S_CS"/>
</dbReference>
<protein>
    <submittedName>
        <fullName evidence="7">NADH-quinone oxidoreductase subunit I</fullName>
    </submittedName>
</protein>
<dbReference type="Proteomes" id="UP000199226">
    <property type="component" value="Unassembled WGS sequence"/>
</dbReference>
<dbReference type="EMBL" id="FNHH01000004">
    <property type="protein sequence ID" value="SDL96498.1"/>
    <property type="molecule type" value="Genomic_DNA"/>
</dbReference>
<dbReference type="InterPro" id="IPR017896">
    <property type="entry name" value="4Fe4S_Fe-S-bd"/>
</dbReference>
<evidence type="ECO:0000259" key="6">
    <source>
        <dbReference type="PROSITE" id="PS51379"/>
    </source>
</evidence>
<dbReference type="PANTHER" id="PTHR10849">
    <property type="entry name" value="NADH DEHYDROGENASE UBIQUINONE IRON-SULFUR PROTEIN 8, MITOCHONDRIAL"/>
    <property type="match status" value="1"/>
</dbReference>
<dbReference type="GO" id="GO:0016651">
    <property type="term" value="F:oxidoreductase activity, acting on NAD(P)H"/>
    <property type="evidence" value="ECO:0007669"/>
    <property type="project" value="InterPro"/>
</dbReference>
<evidence type="ECO:0000256" key="4">
    <source>
        <dbReference type="ARBA" id="ARBA00023004"/>
    </source>
</evidence>
<keyword evidence="3" id="KW-0677">Repeat</keyword>
<keyword evidence="1" id="KW-0004">4Fe-4S</keyword>
<dbReference type="RefSeq" id="WP_090700656.1">
    <property type="nucleotide sequence ID" value="NZ_FNHH01000004.1"/>
</dbReference>
<evidence type="ECO:0000256" key="3">
    <source>
        <dbReference type="ARBA" id="ARBA00022737"/>
    </source>
</evidence>
<accession>A0A1G9PCL0</accession>
<dbReference type="OrthoDB" id="9808559at2"/>
<keyword evidence="4" id="KW-0408">Iron</keyword>
<dbReference type="Pfam" id="PF12838">
    <property type="entry name" value="Fer4_7"/>
    <property type="match status" value="1"/>
</dbReference>